<accession>A0ABD0TSG2</accession>
<proteinExistence type="predicted"/>
<dbReference type="Proteomes" id="UP001549921">
    <property type="component" value="Unassembled WGS sequence"/>
</dbReference>
<feature type="compositionally biased region" description="Polar residues" evidence="1">
    <location>
        <begin position="284"/>
        <end position="297"/>
    </location>
</feature>
<protein>
    <submittedName>
        <fullName evidence="2">Uncharacterized protein</fullName>
    </submittedName>
</protein>
<evidence type="ECO:0000313" key="2">
    <source>
        <dbReference type="EMBL" id="KAL0852287.1"/>
    </source>
</evidence>
<comment type="caution">
    <text evidence="2">The sequence shown here is derived from an EMBL/GenBank/DDBJ whole genome shotgun (WGS) entry which is preliminary data.</text>
</comment>
<feature type="compositionally biased region" description="Polar residues" evidence="1">
    <location>
        <begin position="604"/>
        <end position="617"/>
    </location>
</feature>
<sequence length="634" mass="72274">MGDGLKLSKDKRHKSSSSLAGVVVEGTRSERKLDIRASIPEVDDQFAIAEARCDDLQEKIDLVKVLKKKRKLIKRSMTRVADPPPITENIPFISVRTQPKKKVSQQAARLRRLEIAPNPTRGYLDPATVEQHRMIGQVHGYNQMFRPAEQPKHRQNSGDLPLGKRNRGRRARADGDAMTSFDGTCGQGVQISSDGPLEVACGDDDMLADFSDNDTFEQHNEFTPAPKKMPETRHPVKLPPGANRRRHVPKEVPLKEPPKRVETPRDDPHERWRAESPPYRRRPSGNNRSQNTAQTAYSEERPVVELFNKACNRPNQSPQQRYQTSPGNKKSSNRVMRESPRSEDQKTGPLRDSIPAETKKESHRVMRRVKYRSRRYELPTVASQMKQAGVRYYYENANSANIPFVVSKSTAPSHNIGLNIQQVLNGVKIQQPLSGIPLTIAHHMGLGHIPTFGTRSAVMQPSLDNREINVIKLGRRLLKLPSYRYMSYNRLLNLYREGDGMVPRFLRAISRPHYFYTSMYNSLHTNREDQDGATSKGRGGSHEAKQSLAEYASLYREYEQIEKCIKDGKYDPELERRKEELSKELAAREEHIRRVVQEYRSNEADQSTLRASASTADDTYRHSSFKLNLGDPTQ</sequence>
<feature type="compositionally biased region" description="Polar residues" evidence="1">
    <location>
        <begin position="313"/>
        <end position="334"/>
    </location>
</feature>
<feature type="region of interest" description="Disordered" evidence="1">
    <location>
        <begin position="1"/>
        <end position="23"/>
    </location>
</feature>
<feature type="compositionally biased region" description="Basic and acidic residues" evidence="1">
    <location>
        <begin position="335"/>
        <end position="346"/>
    </location>
</feature>
<feature type="compositionally biased region" description="Basic and acidic residues" evidence="1">
    <location>
        <begin position="249"/>
        <end position="274"/>
    </location>
</feature>
<feature type="region of interest" description="Disordered" evidence="1">
    <location>
        <begin position="148"/>
        <end position="186"/>
    </location>
</feature>
<feature type="region of interest" description="Disordered" evidence="1">
    <location>
        <begin position="526"/>
        <end position="545"/>
    </location>
</feature>
<organism evidence="2 3">
    <name type="scientific">Loxostege sticticalis</name>
    <name type="common">Beet webworm moth</name>
    <dbReference type="NCBI Taxonomy" id="481309"/>
    <lineage>
        <taxon>Eukaryota</taxon>
        <taxon>Metazoa</taxon>
        <taxon>Ecdysozoa</taxon>
        <taxon>Arthropoda</taxon>
        <taxon>Hexapoda</taxon>
        <taxon>Insecta</taxon>
        <taxon>Pterygota</taxon>
        <taxon>Neoptera</taxon>
        <taxon>Endopterygota</taxon>
        <taxon>Lepidoptera</taxon>
        <taxon>Glossata</taxon>
        <taxon>Ditrysia</taxon>
        <taxon>Pyraloidea</taxon>
        <taxon>Crambidae</taxon>
        <taxon>Pyraustinae</taxon>
        <taxon>Loxostege</taxon>
    </lineage>
</organism>
<reference evidence="2 3" key="1">
    <citation type="submission" date="2024-06" db="EMBL/GenBank/DDBJ databases">
        <title>A chromosome-level genome assembly of beet webworm, Loxostege sticticalis.</title>
        <authorList>
            <person name="Zhang Y."/>
        </authorList>
    </citation>
    <scope>NUCLEOTIDE SEQUENCE [LARGE SCALE GENOMIC DNA]</scope>
    <source>
        <strain evidence="2">AQ028</strain>
        <tissue evidence="2">Male pupae</tissue>
    </source>
</reference>
<feature type="region of interest" description="Disordered" evidence="1">
    <location>
        <begin position="216"/>
        <end position="365"/>
    </location>
</feature>
<evidence type="ECO:0000313" key="3">
    <source>
        <dbReference type="Proteomes" id="UP001549921"/>
    </source>
</evidence>
<evidence type="ECO:0000256" key="1">
    <source>
        <dbReference type="SAM" id="MobiDB-lite"/>
    </source>
</evidence>
<dbReference type="AlphaFoldDB" id="A0ABD0TSG2"/>
<feature type="region of interest" description="Disordered" evidence="1">
    <location>
        <begin position="599"/>
        <end position="634"/>
    </location>
</feature>
<gene>
    <name evidence="2" type="ORF">ABMA28_000495</name>
</gene>
<dbReference type="EMBL" id="JBEDNZ010000001">
    <property type="protein sequence ID" value="KAL0852287.1"/>
    <property type="molecule type" value="Genomic_DNA"/>
</dbReference>
<name>A0ABD0TSG2_LOXSC</name>